<name>A0A3B1JY59_ASTMX</name>
<keyword evidence="5" id="KW-0391">Immunity</keyword>
<keyword evidence="3 6" id="KW-0863">Zinc-finger</keyword>
<evidence type="ECO:0000259" key="8">
    <source>
        <dbReference type="PROSITE" id="PS50089"/>
    </source>
</evidence>
<dbReference type="Pfam" id="PF13765">
    <property type="entry name" value="PRY"/>
    <property type="match status" value="1"/>
</dbReference>
<sequence>MATSSCHQEEFSCPVCLEILNDPATIPCGHTYCMKCIQKHWDKSAAKGIYSCPQCRQVFKPRPVLGRNNMLMEAMKKLRVQEQERPTACTSDAPSGASGSTSTDPSPQPACPRPDGAEEALEGVPAQAGLYPQLPSTSLNLCPVHQQVLELYCCDDKESVCDECSLLGHKGHRVVLPDEEKQEKQQELGQKKEMIEKNMQTRVKVIQMLPQVFQAHKNVVQGLQRDSMGLFADVLKTVELMNSQVMELFQTYEASSFNHIEAHRFRLHQEISQLNKQQEELNSLANTQDSIQFLNAFLAISGADQLGNAELEISPPEAVYVGIRSAFGVFQEELNDLCKRSLANVFRCVNDAGAMAPAVRQADPAPSILLAASQTPVNDAGAIAPAASIQRAEAGPVPSTLQIGSQITAPQQTPASSNTDTKAKDTTPHSSTPQPPPAAAAAAAAKPAVKVAAAFSEENPAPKTRDEMIKYRFEPTLDPNSAYRHIRLSDGDRKATLRAENQNYPEHADRFLFWRQVMCREPMAGSPYYWEVEWTGQKVTIGVAYKEMPRSPSDDSSRLGHNEQSWTLYWSGTAFSLWHAGKETTLAAPKSRKIGVYLDQQAGLLAFYRVSHNQAHLICCVETEFSAAVYPSFRFWSGVGSTFTVCQLE</sequence>
<feature type="region of interest" description="Disordered" evidence="7">
    <location>
        <begin position="407"/>
        <end position="444"/>
    </location>
</feature>
<evidence type="ECO:0000256" key="6">
    <source>
        <dbReference type="PROSITE-ProRule" id="PRU00024"/>
    </source>
</evidence>
<dbReference type="InterPro" id="IPR003877">
    <property type="entry name" value="SPRY_dom"/>
</dbReference>
<dbReference type="InterPro" id="IPR001870">
    <property type="entry name" value="B30.2/SPRY"/>
</dbReference>
<dbReference type="CDD" id="cd19769">
    <property type="entry name" value="Bbox2_TRIM16-like"/>
    <property type="match status" value="1"/>
</dbReference>
<reference evidence="11" key="3">
    <citation type="submission" date="2025-08" db="UniProtKB">
        <authorList>
            <consortium name="Ensembl"/>
        </authorList>
    </citation>
    <scope>IDENTIFICATION</scope>
</reference>
<evidence type="ECO:0000256" key="4">
    <source>
        <dbReference type="ARBA" id="ARBA00022833"/>
    </source>
</evidence>
<evidence type="ECO:0000256" key="3">
    <source>
        <dbReference type="ARBA" id="ARBA00022771"/>
    </source>
</evidence>
<keyword evidence="4" id="KW-0862">Zinc</keyword>
<dbReference type="InterPro" id="IPR013320">
    <property type="entry name" value="ConA-like_dom_sf"/>
</dbReference>
<reference evidence="12" key="2">
    <citation type="journal article" date="2014" name="Nat. Commun.">
        <title>The cavefish genome reveals candidate genes for eye loss.</title>
        <authorList>
            <person name="McGaugh S.E."/>
            <person name="Gross J.B."/>
            <person name="Aken B."/>
            <person name="Blin M."/>
            <person name="Borowsky R."/>
            <person name="Chalopin D."/>
            <person name="Hinaux H."/>
            <person name="Jeffery W.R."/>
            <person name="Keene A."/>
            <person name="Ma L."/>
            <person name="Minx P."/>
            <person name="Murphy D."/>
            <person name="O'Quin K.E."/>
            <person name="Retaux S."/>
            <person name="Rohner N."/>
            <person name="Searle S.M."/>
            <person name="Stahl B.A."/>
            <person name="Tabin C."/>
            <person name="Volff J.N."/>
            <person name="Yoshizawa M."/>
            <person name="Warren W.C."/>
        </authorList>
    </citation>
    <scope>NUCLEOTIDE SEQUENCE [LARGE SCALE GENOMIC DNA]</scope>
    <source>
        <strain evidence="12">female</strain>
    </source>
</reference>
<dbReference type="SMART" id="SM00449">
    <property type="entry name" value="SPRY"/>
    <property type="match status" value="1"/>
</dbReference>
<dbReference type="SMART" id="SM00336">
    <property type="entry name" value="BBOX"/>
    <property type="match status" value="1"/>
</dbReference>
<dbReference type="STRING" id="7994.ENSAMXP00000046745"/>
<dbReference type="PROSITE" id="PS50089">
    <property type="entry name" value="ZF_RING_2"/>
    <property type="match status" value="1"/>
</dbReference>
<dbReference type="PROSITE" id="PS00518">
    <property type="entry name" value="ZF_RING_1"/>
    <property type="match status" value="1"/>
</dbReference>
<dbReference type="PRINTS" id="PR01407">
    <property type="entry name" value="BUTYPHLNCDUF"/>
</dbReference>
<dbReference type="Ensembl" id="ENSAMXT00000043455.1">
    <property type="protein sequence ID" value="ENSAMXP00000046745.1"/>
    <property type="gene ID" value="ENSAMXG00000041895.1"/>
</dbReference>
<dbReference type="SMART" id="SM00589">
    <property type="entry name" value="PRY"/>
    <property type="match status" value="1"/>
</dbReference>
<evidence type="ECO:0000259" key="9">
    <source>
        <dbReference type="PROSITE" id="PS50119"/>
    </source>
</evidence>
<dbReference type="InParanoid" id="A0A3B1JY59"/>
<evidence type="ECO:0000256" key="2">
    <source>
        <dbReference type="ARBA" id="ARBA00022723"/>
    </source>
</evidence>
<keyword evidence="2" id="KW-0479">Metal-binding</keyword>
<feature type="region of interest" description="Disordered" evidence="7">
    <location>
        <begin position="82"/>
        <end position="117"/>
    </location>
</feature>
<dbReference type="InterPro" id="IPR058030">
    <property type="entry name" value="TRIM8/14/16/25/29/45/65_CC"/>
</dbReference>
<dbReference type="GeneTree" id="ENSGT00940000162978"/>
<dbReference type="InterPro" id="IPR006574">
    <property type="entry name" value="PRY"/>
</dbReference>
<feature type="domain" description="B30.2/SPRY" evidence="10">
    <location>
        <begin position="455"/>
        <end position="649"/>
    </location>
</feature>
<dbReference type="Bgee" id="ENSAMXG00000041895">
    <property type="expression patterns" value="Expressed in embryo and 6 other cell types or tissues"/>
</dbReference>
<feature type="compositionally biased region" description="Polar residues" evidence="7">
    <location>
        <begin position="407"/>
        <end position="420"/>
    </location>
</feature>
<dbReference type="InterPro" id="IPR017907">
    <property type="entry name" value="Znf_RING_CS"/>
</dbReference>
<dbReference type="Proteomes" id="UP000018467">
    <property type="component" value="Unassembled WGS sequence"/>
</dbReference>
<dbReference type="InterPro" id="IPR000315">
    <property type="entry name" value="Znf_B-box"/>
</dbReference>
<dbReference type="Pfam" id="PF25600">
    <property type="entry name" value="TRIM_CC"/>
    <property type="match status" value="1"/>
</dbReference>
<dbReference type="CDD" id="cd16040">
    <property type="entry name" value="SPRY_PRY_SNTX"/>
    <property type="match status" value="1"/>
</dbReference>
<dbReference type="PANTHER" id="PTHR25465:SF14">
    <property type="entry name" value="E3 UBIQUITIN-PROTEIN LIGASE TRIM65"/>
    <property type="match status" value="1"/>
</dbReference>
<dbReference type="InterPro" id="IPR003879">
    <property type="entry name" value="Butyrophylin_SPRY"/>
</dbReference>
<dbReference type="Pfam" id="PF00622">
    <property type="entry name" value="SPRY"/>
    <property type="match status" value="1"/>
</dbReference>
<dbReference type="SUPFAM" id="SSF49899">
    <property type="entry name" value="Concanavalin A-like lectins/glucanases"/>
    <property type="match status" value="1"/>
</dbReference>
<feature type="domain" description="RING-type" evidence="8">
    <location>
        <begin position="13"/>
        <end position="56"/>
    </location>
</feature>
<reference evidence="11" key="4">
    <citation type="submission" date="2025-09" db="UniProtKB">
        <authorList>
            <consortium name="Ensembl"/>
        </authorList>
    </citation>
    <scope>IDENTIFICATION</scope>
</reference>
<dbReference type="SMART" id="SM00184">
    <property type="entry name" value="RING"/>
    <property type="match status" value="1"/>
</dbReference>
<dbReference type="PROSITE" id="PS50188">
    <property type="entry name" value="B302_SPRY"/>
    <property type="match status" value="1"/>
</dbReference>
<dbReference type="SUPFAM" id="SSF57845">
    <property type="entry name" value="B-box zinc-binding domain"/>
    <property type="match status" value="1"/>
</dbReference>
<evidence type="ECO:0000313" key="11">
    <source>
        <dbReference type="Ensembl" id="ENSAMXP00000046745.1"/>
    </source>
</evidence>
<dbReference type="InterPro" id="IPR001841">
    <property type="entry name" value="Znf_RING"/>
</dbReference>
<keyword evidence="12" id="KW-1185">Reference proteome</keyword>
<dbReference type="Gene3D" id="3.30.40.10">
    <property type="entry name" value="Zinc/RING finger domain, C3HC4 (zinc finger)"/>
    <property type="match status" value="1"/>
</dbReference>
<dbReference type="Pfam" id="PF00643">
    <property type="entry name" value="zf-B_box"/>
    <property type="match status" value="1"/>
</dbReference>
<dbReference type="GO" id="GO:0045087">
    <property type="term" value="P:innate immune response"/>
    <property type="evidence" value="ECO:0007669"/>
    <property type="project" value="UniProtKB-KW"/>
</dbReference>
<dbReference type="InterPro" id="IPR051051">
    <property type="entry name" value="E3_ubiq-ligase_TRIM/RNF"/>
</dbReference>
<dbReference type="GO" id="GO:0005737">
    <property type="term" value="C:cytoplasm"/>
    <property type="evidence" value="ECO:0007669"/>
    <property type="project" value="UniProtKB-ARBA"/>
</dbReference>
<dbReference type="PANTHER" id="PTHR25465">
    <property type="entry name" value="B-BOX DOMAIN CONTAINING"/>
    <property type="match status" value="1"/>
</dbReference>
<dbReference type="Pfam" id="PF15227">
    <property type="entry name" value="zf-C3HC4_4"/>
    <property type="match status" value="1"/>
</dbReference>
<dbReference type="PROSITE" id="PS50119">
    <property type="entry name" value="ZF_BBOX"/>
    <property type="match status" value="1"/>
</dbReference>
<proteinExistence type="predicted"/>
<organism evidence="11 12">
    <name type="scientific">Astyanax mexicanus</name>
    <name type="common">Blind cave fish</name>
    <name type="synonym">Astyanax fasciatus mexicanus</name>
    <dbReference type="NCBI Taxonomy" id="7994"/>
    <lineage>
        <taxon>Eukaryota</taxon>
        <taxon>Metazoa</taxon>
        <taxon>Chordata</taxon>
        <taxon>Craniata</taxon>
        <taxon>Vertebrata</taxon>
        <taxon>Euteleostomi</taxon>
        <taxon>Actinopterygii</taxon>
        <taxon>Neopterygii</taxon>
        <taxon>Teleostei</taxon>
        <taxon>Ostariophysi</taxon>
        <taxon>Characiformes</taxon>
        <taxon>Characoidei</taxon>
        <taxon>Acestrorhamphidae</taxon>
        <taxon>Acestrorhamphinae</taxon>
        <taxon>Astyanax</taxon>
    </lineage>
</organism>
<evidence type="ECO:0000256" key="5">
    <source>
        <dbReference type="ARBA" id="ARBA00022859"/>
    </source>
</evidence>
<evidence type="ECO:0000313" key="12">
    <source>
        <dbReference type="Proteomes" id="UP000018467"/>
    </source>
</evidence>
<protein>
    <submittedName>
        <fullName evidence="11">Tripartite motif-containing protein 16-like</fullName>
    </submittedName>
</protein>
<feature type="domain" description="B box-type" evidence="9">
    <location>
        <begin position="137"/>
        <end position="177"/>
    </location>
</feature>
<feature type="compositionally biased region" description="Polar residues" evidence="7">
    <location>
        <begin position="88"/>
        <end position="105"/>
    </location>
</feature>
<evidence type="ECO:0000259" key="10">
    <source>
        <dbReference type="PROSITE" id="PS50188"/>
    </source>
</evidence>
<dbReference type="InterPro" id="IPR013083">
    <property type="entry name" value="Znf_RING/FYVE/PHD"/>
</dbReference>
<accession>A0A3B1JY59</accession>
<dbReference type="InterPro" id="IPR043136">
    <property type="entry name" value="B30.2/SPRY_sf"/>
</dbReference>
<dbReference type="SUPFAM" id="SSF57850">
    <property type="entry name" value="RING/U-box"/>
    <property type="match status" value="1"/>
</dbReference>
<dbReference type="GO" id="GO:0008270">
    <property type="term" value="F:zinc ion binding"/>
    <property type="evidence" value="ECO:0007669"/>
    <property type="project" value="UniProtKB-KW"/>
</dbReference>
<evidence type="ECO:0000256" key="1">
    <source>
        <dbReference type="ARBA" id="ARBA00022588"/>
    </source>
</evidence>
<dbReference type="Gene3D" id="3.30.160.60">
    <property type="entry name" value="Classic Zinc Finger"/>
    <property type="match status" value="1"/>
</dbReference>
<dbReference type="Gene3D" id="2.60.120.920">
    <property type="match status" value="1"/>
</dbReference>
<evidence type="ECO:0000256" key="7">
    <source>
        <dbReference type="SAM" id="MobiDB-lite"/>
    </source>
</evidence>
<dbReference type="AlphaFoldDB" id="A0A3B1JY59"/>
<keyword evidence="1" id="KW-0399">Innate immunity</keyword>
<reference evidence="12" key="1">
    <citation type="submission" date="2013-03" db="EMBL/GenBank/DDBJ databases">
        <authorList>
            <person name="Jeffery W."/>
            <person name="Warren W."/>
            <person name="Wilson R.K."/>
        </authorList>
    </citation>
    <scope>NUCLEOTIDE SEQUENCE</scope>
    <source>
        <strain evidence="12">female</strain>
    </source>
</reference>